<dbReference type="EMBL" id="CP019236">
    <property type="protein sequence ID" value="APW39913.1"/>
    <property type="molecule type" value="Genomic_DNA"/>
</dbReference>
<proteinExistence type="predicted"/>
<sequence>MCATRVGTLSVSCQTDERDAGMDYGPMANVWQGGGAAQWLRAGVRRIVSACGGRMASAGFADRYADDLESERAELEAQGIRTVARTADLCVMEAPGGQRFFVVAPSRFHTL</sequence>
<dbReference type="Proteomes" id="UP000186609">
    <property type="component" value="Chromosome"/>
</dbReference>
<protein>
    <submittedName>
        <fullName evidence="1">Uncharacterized protein</fullName>
    </submittedName>
</protein>
<dbReference type="RefSeq" id="WP_076202838.1">
    <property type="nucleotide sequence ID" value="NZ_CP019236.1"/>
</dbReference>
<dbReference type="AlphaFoldDB" id="A0A1P8K1M5"/>
<accession>A0A1P8K1M5</accession>
<evidence type="ECO:0000313" key="1">
    <source>
        <dbReference type="EMBL" id="APW39913.1"/>
    </source>
</evidence>
<organism evidence="1 2">
    <name type="scientific">Rhodoferax koreensis</name>
    <dbReference type="NCBI Taxonomy" id="1842727"/>
    <lineage>
        <taxon>Bacteria</taxon>
        <taxon>Pseudomonadati</taxon>
        <taxon>Pseudomonadota</taxon>
        <taxon>Betaproteobacteria</taxon>
        <taxon>Burkholderiales</taxon>
        <taxon>Comamonadaceae</taxon>
        <taxon>Rhodoferax</taxon>
    </lineage>
</organism>
<evidence type="ECO:0000313" key="2">
    <source>
        <dbReference type="Proteomes" id="UP000186609"/>
    </source>
</evidence>
<name>A0A1P8K1M5_9BURK</name>
<gene>
    <name evidence="1" type="ORF">RD110_24145</name>
</gene>
<dbReference type="OrthoDB" id="69243at2"/>
<dbReference type="KEGG" id="rhy:RD110_24145"/>
<keyword evidence="2" id="KW-1185">Reference proteome</keyword>
<reference evidence="1 2" key="1">
    <citation type="submission" date="2017-01" db="EMBL/GenBank/DDBJ databases">
        <authorList>
            <person name="Mah S.A."/>
            <person name="Swanson W.J."/>
            <person name="Moy G.W."/>
            <person name="Vacquier V.D."/>
        </authorList>
    </citation>
    <scope>NUCLEOTIDE SEQUENCE [LARGE SCALE GENOMIC DNA]</scope>
    <source>
        <strain evidence="1 2">DCY110</strain>
    </source>
</reference>